<evidence type="ECO:0000259" key="2">
    <source>
        <dbReference type="Pfam" id="PF07727"/>
    </source>
</evidence>
<dbReference type="InterPro" id="IPR013103">
    <property type="entry name" value="RVT_2"/>
</dbReference>
<feature type="transmembrane region" description="Helical" evidence="1">
    <location>
        <begin position="77"/>
        <end position="95"/>
    </location>
</feature>
<keyword evidence="1" id="KW-1133">Transmembrane helix</keyword>
<reference evidence="3" key="1">
    <citation type="submission" date="2021-03" db="EMBL/GenBank/DDBJ databases">
        <title>Draft genome sequence of rust myrtle Austropuccinia psidii MF-1, a brazilian biotype.</title>
        <authorList>
            <person name="Quecine M.C."/>
            <person name="Pachon D.M.R."/>
            <person name="Bonatelli M.L."/>
            <person name="Correr F.H."/>
            <person name="Franceschini L.M."/>
            <person name="Leite T.F."/>
            <person name="Margarido G.R.A."/>
            <person name="Almeida C.A."/>
            <person name="Ferrarezi J.A."/>
            <person name="Labate C.A."/>
        </authorList>
    </citation>
    <scope>NUCLEOTIDE SEQUENCE</scope>
    <source>
        <strain evidence="3">MF-1</strain>
    </source>
</reference>
<dbReference type="Proteomes" id="UP000765509">
    <property type="component" value="Unassembled WGS sequence"/>
</dbReference>
<name>A0A9Q3KIU9_9BASI</name>
<evidence type="ECO:0000313" key="4">
    <source>
        <dbReference type="Proteomes" id="UP000765509"/>
    </source>
</evidence>
<proteinExistence type="predicted"/>
<dbReference type="Pfam" id="PF07727">
    <property type="entry name" value="RVT_2"/>
    <property type="match status" value="1"/>
</dbReference>
<keyword evidence="1" id="KW-0472">Membrane</keyword>
<feature type="domain" description="Reverse transcriptase Ty1/copia-type" evidence="2">
    <location>
        <begin position="24"/>
        <end position="153"/>
    </location>
</feature>
<gene>
    <name evidence="3" type="ORF">O181_120299</name>
</gene>
<keyword evidence="1" id="KW-0812">Transmembrane</keyword>
<accession>A0A9Q3KIU9</accession>
<dbReference type="AlphaFoldDB" id="A0A9Q3KIU9"/>
<sequence>MGLSNSKNWVNSAKNKLQQLKDLNVWSSVEPQPYIKVLGSKWVFTSKQDANGKVNKYKAHFVVKSLSQHPGQDFVDFHAPTASIVTLCLLLVLIIQQKLRITTFEISGAYLHSPIDKAIYVRAPTELQPELKGKIMKVHKALNGTKKAVWCWCIFSNPPLMTWG</sequence>
<dbReference type="OrthoDB" id="3054497at2759"/>
<protein>
    <recommendedName>
        <fullName evidence="2">Reverse transcriptase Ty1/copia-type domain-containing protein</fullName>
    </recommendedName>
</protein>
<keyword evidence="4" id="KW-1185">Reference proteome</keyword>
<comment type="caution">
    <text evidence="3">The sequence shown here is derived from an EMBL/GenBank/DDBJ whole genome shotgun (WGS) entry which is preliminary data.</text>
</comment>
<organism evidence="3 4">
    <name type="scientific">Austropuccinia psidii MF-1</name>
    <dbReference type="NCBI Taxonomy" id="1389203"/>
    <lineage>
        <taxon>Eukaryota</taxon>
        <taxon>Fungi</taxon>
        <taxon>Dikarya</taxon>
        <taxon>Basidiomycota</taxon>
        <taxon>Pucciniomycotina</taxon>
        <taxon>Pucciniomycetes</taxon>
        <taxon>Pucciniales</taxon>
        <taxon>Sphaerophragmiaceae</taxon>
        <taxon>Austropuccinia</taxon>
    </lineage>
</organism>
<evidence type="ECO:0000256" key="1">
    <source>
        <dbReference type="SAM" id="Phobius"/>
    </source>
</evidence>
<dbReference type="EMBL" id="AVOT02107881">
    <property type="protein sequence ID" value="MBW0580584.1"/>
    <property type="molecule type" value="Genomic_DNA"/>
</dbReference>
<evidence type="ECO:0000313" key="3">
    <source>
        <dbReference type="EMBL" id="MBW0580584.1"/>
    </source>
</evidence>